<evidence type="ECO:0000256" key="7">
    <source>
        <dbReference type="ARBA" id="ARBA00023294"/>
    </source>
</evidence>
<evidence type="ECO:0000256" key="2">
    <source>
        <dbReference type="ARBA" id="ARBA00022448"/>
    </source>
</evidence>
<feature type="transmembrane region" description="Helical" evidence="10">
    <location>
        <begin position="294"/>
        <end position="314"/>
    </location>
</feature>
<comment type="subcellular location">
    <subcellularLocation>
        <location evidence="1">Endoplasmic reticulum membrane</location>
        <topology evidence="1">Multi-pass membrane protein</topology>
    </subcellularLocation>
</comment>
<feature type="transmembrane region" description="Helical" evidence="10">
    <location>
        <begin position="435"/>
        <end position="456"/>
    </location>
</feature>
<evidence type="ECO:0008006" key="13">
    <source>
        <dbReference type="Google" id="ProtNLM"/>
    </source>
</evidence>
<evidence type="ECO:0000256" key="6">
    <source>
        <dbReference type="ARBA" id="ARBA00023136"/>
    </source>
</evidence>
<keyword evidence="12" id="KW-1185">Reference proteome</keyword>
<gene>
    <name evidence="11" type="ORF">LSAT_V11C200076480</name>
</gene>
<dbReference type="Pfam" id="PF03547">
    <property type="entry name" value="Mem_trans"/>
    <property type="match status" value="1"/>
</dbReference>
<feature type="transmembrane region" description="Helical" evidence="10">
    <location>
        <begin position="211"/>
        <end position="232"/>
    </location>
</feature>
<evidence type="ECO:0000256" key="9">
    <source>
        <dbReference type="ARBA" id="ARBA00025752"/>
    </source>
</evidence>
<protein>
    <recommendedName>
        <fullName evidence="13">Auxin efflux carrier</fullName>
    </recommendedName>
</protein>
<dbReference type="EMBL" id="NBSK02000002">
    <property type="protein sequence ID" value="KAJ0222472.1"/>
    <property type="molecule type" value="Genomic_DNA"/>
</dbReference>
<feature type="transmembrane region" description="Helical" evidence="10">
    <location>
        <begin position="137"/>
        <end position="158"/>
    </location>
</feature>
<name>A0A9R1W9E2_LACSA</name>
<feature type="transmembrane region" description="Helical" evidence="10">
    <location>
        <begin position="364"/>
        <end position="393"/>
    </location>
</feature>
<keyword evidence="5 10" id="KW-1133">Transmembrane helix</keyword>
<evidence type="ECO:0000256" key="8">
    <source>
        <dbReference type="ARBA" id="ARBA00025100"/>
    </source>
</evidence>
<dbReference type="GO" id="GO:0022857">
    <property type="term" value="F:transmembrane transporter activity"/>
    <property type="evidence" value="ECO:0000318"/>
    <property type="project" value="GO_Central"/>
</dbReference>
<sequence>MFRLLVINIYSTHFLPYFEAIDRDKAFRSHTQEQTSFQLQISFSGDTLPSSLGGFSYSTGFVLKMGFLELFSAASTPILKVLIITAIGSFLAFDSVDILGPIARKHVNNGVFFVSNPALVGSNLAETITLESMISMWFMPVNILITFIIGAALGWLLLIITKPSPHLKGLILGVCSAGNLGNLLLIIVPAVCKEKGSPFGDPDVCHGYAMAYASVSMAMGSLFVWTFVYNLLRAFSEDSGNNVVKETVTTHEDLTENLLPSSTSTEKKPKLKVMLDKMKQQLGNFSKAVNLKDILAPSTTAAIIGLIVGMIGPLRRLLIGTTAPLHVIQDSASLIGDAAIPTMTLILGANLLRGLKGSSRVSLPIVFGIVAVRLVLLPIIGIFIVKGAIYLGLVHADPLYVYVLLLQFAVPPSMNIGTITQLFGAGESECSVIMMWSYGLASVSLTVWSMFFMWLVA</sequence>
<accession>A0A9R1W9E2</accession>
<evidence type="ECO:0000313" key="11">
    <source>
        <dbReference type="EMBL" id="KAJ0222472.1"/>
    </source>
</evidence>
<keyword evidence="4" id="KW-0256">Endoplasmic reticulum</keyword>
<reference evidence="11 12" key="1">
    <citation type="journal article" date="2017" name="Nat. Commun.">
        <title>Genome assembly with in vitro proximity ligation data and whole-genome triplication in lettuce.</title>
        <authorList>
            <person name="Reyes-Chin-Wo S."/>
            <person name="Wang Z."/>
            <person name="Yang X."/>
            <person name="Kozik A."/>
            <person name="Arikit S."/>
            <person name="Song C."/>
            <person name="Xia L."/>
            <person name="Froenicke L."/>
            <person name="Lavelle D.O."/>
            <person name="Truco M.J."/>
            <person name="Xia R."/>
            <person name="Zhu S."/>
            <person name="Xu C."/>
            <person name="Xu H."/>
            <person name="Xu X."/>
            <person name="Cox K."/>
            <person name="Korf I."/>
            <person name="Meyers B.C."/>
            <person name="Michelmore R.W."/>
        </authorList>
    </citation>
    <scope>NUCLEOTIDE SEQUENCE [LARGE SCALE GENOMIC DNA]</scope>
    <source>
        <strain evidence="12">cv. Salinas</strain>
        <tissue evidence="11">Seedlings</tissue>
    </source>
</reference>
<dbReference type="PANTHER" id="PTHR31651">
    <property type="match status" value="1"/>
</dbReference>
<evidence type="ECO:0000256" key="4">
    <source>
        <dbReference type="ARBA" id="ARBA00022824"/>
    </source>
</evidence>
<dbReference type="GO" id="GO:0016020">
    <property type="term" value="C:membrane"/>
    <property type="evidence" value="ECO:0000318"/>
    <property type="project" value="GO_Central"/>
</dbReference>
<comment type="function">
    <text evidence="8">Involved in cellular auxin homeostasis by regulating auxin metabolism. Regulates intracellular auxin accumulation at the endoplasmic reticulum and thus auxin availability for nuclear auxin signaling.</text>
</comment>
<feature type="transmembrane region" description="Helical" evidence="10">
    <location>
        <begin position="70"/>
        <end position="93"/>
    </location>
</feature>
<dbReference type="Proteomes" id="UP000235145">
    <property type="component" value="Unassembled WGS sequence"/>
</dbReference>
<keyword evidence="2" id="KW-0813">Transport</keyword>
<comment type="caution">
    <text evidence="11">The sequence shown here is derived from an EMBL/GenBank/DDBJ whole genome shotgun (WGS) entry which is preliminary data.</text>
</comment>
<comment type="similarity">
    <text evidence="9">Belongs to the auxin efflux carrier (TC 2.A.69.2) family.</text>
</comment>
<proteinExistence type="inferred from homology"/>
<feature type="transmembrane region" description="Helical" evidence="10">
    <location>
        <begin position="334"/>
        <end position="352"/>
    </location>
</feature>
<feature type="transmembrane region" description="Helical" evidence="10">
    <location>
        <begin position="170"/>
        <end position="191"/>
    </location>
</feature>
<organism evidence="11 12">
    <name type="scientific">Lactuca sativa</name>
    <name type="common">Garden lettuce</name>
    <dbReference type="NCBI Taxonomy" id="4236"/>
    <lineage>
        <taxon>Eukaryota</taxon>
        <taxon>Viridiplantae</taxon>
        <taxon>Streptophyta</taxon>
        <taxon>Embryophyta</taxon>
        <taxon>Tracheophyta</taxon>
        <taxon>Spermatophyta</taxon>
        <taxon>Magnoliopsida</taxon>
        <taxon>eudicotyledons</taxon>
        <taxon>Gunneridae</taxon>
        <taxon>Pentapetalae</taxon>
        <taxon>asterids</taxon>
        <taxon>campanulids</taxon>
        <taxon>Asterales</taxon>
        <taxon>Asteraceae</taxon>
        <taxon>Cichorioideae</taxon>
        <taxon>Cichorieae</taxon>
        <taxon>Lactucinae</taxon>
        <taxon>Lactuca</taxon>
    </lineage>
</organism>
<keyword evidence="6 10" id="KW-0472">Membrane</keyword>
<evidence type="ECO:0000313" key="12">
    <source>
        <dbReference type="Proteomes" id="UP000235145"/>
    </source>
</evidence>
<evidence type="ECO:0000256" key="3">
    <source>
        <dbReference type="ARBA" id="ARBA00022692"/>
    </source>
</evidence>
<keyword evidence="3 10" id="KW-0812">Transmembrane</keyword>
<dbReference type="GO" id="GO:0009734">
    <property type="term" value="P:auxin-activated signaling pathway"/>
    <property type="evidence" value="ECO:0007669"/>
    <property type="project" value="UniProtKB-KW"/>
</dbReference>
<dbReference type="GO" id="GO:0080162">
    <property type="term" value="P:endoplasmic reticulum to cytosol auxin transport"/>
    <property type="evidence" value="ECO:0007669"/>
    <property type="project" value="InterPro"/>
</dbReference>
<dbReference type="PANTHER" id="PTHR31651:SF25">
    <property type="entry name" value="AUXIN EFFLUX CARRIER-RELATED"/>
    <property type="match status" value="1"/>
</dbReference>
<keyword evidence="7" id="KW-0927">Auxin signaling pathway</keyword>
<feature type="transmembrane region" description="Helical" evidence="10">
    <location>
        <begin position="399"/>
        <end position="423"/>
    </location>
</feature>
<dbReference type="GO" id="GO:0005789">
    <property type="term" value="C:endoplasmic reticulum membrane"/>
    <property type="evidence" value="ECO:0007669"/>
    <property type="project" value="UniProtKB-SubCell"/>
</dbReference>
<evidence type="ECO:0000256" key="5">
    <source>
        <dbReference type="ARBA" id="ARBA00022989"/>
    </source>
</evidence>
<dbReference type="InterPro" id="IPR004776">
    <property type="entry name" value="Mem_transp_PIN-like"/>
</dbReference>
<evidence type="ECO:0000256" key="10">
    <source>
        <dbReference type="SAM" id="Phobius"/>
    </source>
</evidence>
<dbReference type="AlphaFoldDB" id="A0A9R1W9E2"/>
<evidence type="ECO:0000256" key="1">
    <source>
        <dbReference type="ARBA" id="ARBA00004477"/>
    </source>
</evidence>
<dbReference type="InterPro" id="IPR045033">
    <property type="entry name" value="PILS1/3/4/5/7"/>
</dbReference>